<dbReference type="OrthoDB" id="9800974at2"/>
<feature type="binding site" evidence="9">
    <location>
        <position position="109"/>
    </location>
    <ligand>
        <name>Zn(2+)</name>
        <dbReference type="ChEBI" id="CHEBI:29105"/>
    </ligand>
</feature>
<dbReference type="Pfam" id="PF02449">
    <property type="entry name" value="Glyco_hydro_42"/>
    <property type="match status" value="1"/>
</dbReference>
<dbReference type="Gene3D" id="3.40.50.880">
    <property type="match status" value="1"/>
</dbReference>
<sequence>MGIRFGGDYNPEQWPEEVWAEDLKLMKAAHVTMVTAGIFSWAKVEPRPGEWDFGWFDRVLDGLAGAGIAVCLATMTASPPPWLSRLHPEILPEGPDGQRRWPGGRQHYCPSSPVYRSHAVRLVEQLATRYAGHPALSLWHVGNEYGCHTRQCFCDVSAADFRRWLRERYETVGALNDAWSTAFWSQAYGDFDEVLPPRTAPTFPNPAQQLDYLRFGDDALRACYLAEKAVLERVTPGVPVTTNLMPQHKPVDAFAWAPHMDAMALDFYQDPYVPDDHIRAGYVFDLMRSARSGQPWLLLEQAPSAVNWRPRNGPKPPGAMRLWSWQAVAQGADAVLYFQWRQSLGGAEKFHSAMLPHGGTNTRTFREVTALGREFASLPDIAGSRSRADVALLADWHSWWALELDSRPSTALDHSRIALDHYRPLFEAGVPCAVVPPQRELSGYRLVVVPNLYLLTARDATRLAAYVRGGGRLVVSFFSGIVDEHDRVHPGGYPAPLRELLGLRVEEFWPLDAGRSVAVDGNYTGRADLWSEAIDLEGAEALAHFTDGDLAGRPAVTRHAYGKGTVWYVGTRLEPALMRALLDDVREAAGVAPVLPGLPAGVQATVRESATGRFVFLLNHGSEPVEVRLPTPMTDALAATAPRTEDGTRVDHGAGAGDGAAPTDRITLAARGVAVLTEPGRVP</sequence>
<feature type="binding site" evidence="8">
    <location>
        <position position="143"/>
    </location>
    <ligand>
        <name>substrate</name>
    </ligand>
</feature>
<feature type="domain" description="Beta-galactosidase trimerisation" evidence="12">
    <location>
        <begin position="388"/>
        <end position="591"/>
    </location>
</feature>
<dbReference type="InterPro" id="IPR003476">
    <property type="entry name" value="Glyco_hydro_42"/>
</dbReference>
<dbReference type="EC" id="3.2.1.23" evidence="3 6"/>
<feature type="active site" description="Nucleophile" evidence="7">
    <location>
        <position position="300"/>
    </location>
</feature>
<dbReference type="InterPro" id="IPR013529">
    <property type="entry name" value="Glyco_hydro_42_N"/>
</dbReference>
<keyword evidence="5 6" id="KW-0326">Glycosidase</keyword>
<dbReference type="RefSeq" id="WP_136744270.1">
    <property type="nucleotide sequence ID" value="NZ_SUMB01000016.1"/>
</dbReference>
<evidence type="ECO:0000256" key="8">
    <source>
        <dbReference type="PIRSR" id="PIRSR001084-2"/>
    </source>
</evidence>
<keyword evidence="4 6" id="KW-0378">Hydrolase</keyword>
<dbReference type="SUPFAM" id="SSF52317">
    <property type="entry name" value="Class I glutamine amidotransferase-like"/>
    <property type="match status" value="1"/>
</dbReference>
<gene>
    <name evidence="14" type="ORF">FCH28_34720</name>
</gene>
<evidence type="ECO:0000256" key="7">
    <source>
        <dbReference type="PIRSR" id="PIRSR001084-1"/>
    </source>
</evidence>
<dbReference type="InterPro" id="IPR013780">
    <property type="entry name" value="Glyco_hydro_b"/>
</dbReference>
<evidence type="ECO:0000313" key="14">
    <source>
        <dbReference type="EMBL" id="TJZ42547.1"/>
    </source>
</evidence>
<feature type="binding site" evidence="8">
    <location>
        <position position="308"/>
    </location>
    <ligand>
        <name>substrate</name>
    </ligand>
</feature>
<dbReference type="SUPFAM" id="SSF51445">
    <property type="entry name" value="(Trans)glycosidases"/>
    <property type="match status" value="1"/>
</dbReference>
<feature type="compositionally biased region" description="Basic and acidic residues" evidence="10">
    <location>
        <begin position="643"/>
        <end position="652"/>
    </location>
</feature>
<keyword evidence="15" id="KW-1185">Reference proteome</keyword>
<dbReference type="GO" id="GO:0006012">
    <property type="term" value="P:galactose metabolic process"/>
    <property type="evidence" value="ECO:0007669"/>
    <property type="project" value="InterPro"/>
</dbReference>
<dbReference type="InterPro" id="IPR017853">
    <property type="entry name" value="GH"/>
</dbReference>
<dbReference type="AlphaFoldDB" id="A0A4U0MP26"/>
<evidence type="ECO:0000256" key="2">
    <source>
        <dbReference type="ARBA" id="ARBA00005940"/>
    </source>
</evidence>
<comment type="caution">
    <text evidence="14">The sequence shown here is derived from an EMBL/GenBank/DDBJ whole genome shotgun (WGS) entry which is preliminary data.</text>
</comment>
<dbReference type="GO" id="GO:0009341">
    <property type="term" value="C:beta-galactosidase complex"/>
    <property type="evidence" value="ECO:0007669"/>
    <property type="project" value="InterPro"/>
</dbReference>
<dbReference type="PIRSF" id="PIRSF001084">
    <property type="entry name" value="B-galactosidase"/>
    <property type="match status" value="1"/>
</dbReference>
<dbReference type="InterPro" id="IPR029062">
    <property type="entry name" value="Class_I_gatase-like"/>
</dbReference>
<evidence type="ECO:0000259" key="11">
    <source>
        <dbReference type="Pfam" id="PF02449"/>
    </source>
</evidence>
<feature type="binding site" evidence="9">
    <location>
        <position position="154"/>
    </location>
    <ligand>
        <name>Zn(2+)</name>
        <dbReference type="ChEBI" id="CHEBI:29105"/>
    </ligand>
</feature>
<evidence type="ECO:0000256" key="10">
    <source>
        <dbReference type="SAM" id="MobiDB-lite"/>
    </source>
</evidence>
<feature type="domain" description="Beta-galactosidase C-terminal" evidence="13">
    <location>
        <begin position="601"/>
        <end position="636"/>
    </location>
</feature>
<evidence type="ECO:0000259" key="13">
    <source>
        <dbReference type="Pfam" id="PF08533"/>
    </source>
</evidence>
<comment type="similarity">
    <text evidence="2 6">Belongs to the glycosyl hydrolase 42 family.</text>
</comment>
<evidence type="ECO:0000256" key="6">
    <source>
        <dbReference type="PIRNR" id="PIRNR001084"/>
    </source>
</evidence>
<dbReference type="InterPro" id="IPR013739">
    <property type="entry name" value="Beta_galactosidase_C"/>
</dbReference>
<dbReference type="PANTHER" id="PTHR36447:SF1">
    <property type="entry name" value="BETA-GALACTOSIDASE GANA"/>
    <property type="match status" value="1"/>
</dbReference>
<evidence type="ECO:0000256" key="9">
    <source>
        <dbReference type="PIRSR" id="PIRSR001084-3"/>
    </source>
</evidence>
<reference evidence="14 15" key="1">
    <citation type="submission" date="2019-04" db="EMBL/GenBank/DDBJ databases">
        <title>Streptomyces piniterrae sp. nov., a heliquinomycin-producing actinomycete isolated from rhizosphere soil of Pinus yunnanensis.</title>
        <authorList>
            <person name="Zhuang X."/>
            <person name="Zhao J."/>
        </authorList>
    </citation>
    <scope>NUCLEOTIDE SEQUENCE [LARGE SCALE GENOMIC DNA]</scope>
    <source>
        <strain evidence="15">jys28</strain>
    </source>
</reference>
<dbReference type="Gene3D" id="2.60.40.1180">
    <property type="entry name" value="Golgi alpha-mannosidase II"/>
    <property type="match status" value="1"/>
</dbReference>
<feature type="binding site" evidence="8">
    <location>
        <position position="105"/>
    </location>
    <ligand>
        <name>substrate</name>
    </ligand>
</feature>
<evidence type="ECO:0000256" key="3">
    <source>
        <dbReference type="ARBA" id="ARBA00012756"/>
    </source>
</evidence>
<proteinExistence type="inferred from homology"/>
<feature type="binding site" evidence="9">
    <location>
        <position position="152"/>
    </location>
    <ligand>
        <name>Zn(2+)</name>
        <dbReference type="ChEBI" id="CHEBI:29105"/>
    </ligand>
</feature>
<evidence type="ECO:0000313" key="15">
    <source>
        <dbReference type="Proteomes" id="UP000308697"/>
    </source>
</evidence>
<dbReference type="Pfam" id="PF08533">
    <property type="entry name" value="Glyco_hydro_42C"/>
    <property type="match status" value="1"/>
</dbReference>
<evidence type="ECO:0000259" key="12">
    <source>
        <dbReference type="Pfam" id="PF08532"/>
    </source>
</evidence>
<feature type="region of interest" description="Disordered" evidence="10">
    <location>
        <begin position="641"/>
        <end position="663"/>
    </location>
</feature>
<accession>A0A4U0MP26</accession>
<dbReference type="InterPro" id="IPR013738">
    <property type="entry name" value="Beta_galactosidase_Trimer"/>
</dbReference>
<dbReference type="Gene3D" id="3.20.20.80">
    <property type="entry name" value="Glycosidases"/>
    <property type="match status" value="1"/>
</dbReference>
<dbReference type="PANTHER" id="PTHR36447">
    <property type="entry name" value="BETA-GALACTOSIDASE GANA"/>
    <property type="match status" value="1"/>
</dbReference>
<keyword evidence="9" id="KW-0862">Zinc</keyword>
<protein>
    <recommendedName>
        <fullName evidence="3 6">Beta-galactosidase</fullName>
        <shortName evidence="6">Beta-gal</shortName>
        <ecNumber evidence="3 6">3.2.1.23</ecNumber>
    </recommendedName>
</protein>
<organism evidence="14 15">
    <name type="scientific">Streptomyces piniterrae</name>
    <dbReference type="NCBI Taxonomy" id="2571125"/>
    <lineage>
        <taxon>Bacteria</taxon>
        <taxon>Bacillati</taxon>
        <taxon>Actinomycetota</taxon>
        <taxon>Actinomycetes</taxon>
        <taxon>Kitasatosporales</taxon>
        <taxon>Streptomycetaceae</taxon>
        <taxon>Streptomyces</taxon>
    </lineage>
</organism>
<feature type="domain" description="Glycoside hydrolase family 42 N-terminal" evidence="11">
    <location>
        <begin position="8"/>
        <end position="377"/>
    </location>
</feature>
<dbReference type="EMBL" id="SUMB01000016">
    <property type="protein sequence ID" value="TJZ42547.1"/>
    <property type="molecule type" value="Genomic_DNA"/>
</dbReference>
<name>A0A4U0MP26_9ACTN</name>
<comment type="catalytic activity">
    <reaction evidence="1 6">
        <text>Hydrolysis of terminal non-reducing beta-D-galactose residues in beta-D-galactosides.</text>
        <dbReference type="EC" id="3.2.1.23"/>
    </reaction>
</comment>
<dbReference type="Pfam" id="PF08532">
    <property type="entry name" value="Glyco_hydro_42M"/>
    <property type="match status" value="1"/>
</dbReference>
<dbReference type="GO" id="GO:0046872">
    <property type="term" value="F:metal ion binding"/>
    <property type="evidence" value="ECO:0007669"/>
    <property type="project" value="UniProtKB-KW"/>
</dbReference>
<dbReference type="Proteomes" id="UP000308697">
    <property type="component" value="Unassembled WGS sequence"/>
</dbReference>
<keyword evidence="9" id="KW-0479">Metal-binding</keyword>
<dbReference type="GO" id="GO:0004565">
    <property type="term" value="F:beta-galactosidase activity"/>
    <property type="evidence" value="ECO:0007669"/>
    <property type="project" value="UniProtKB-EC"/>
</dbReference>
<evidence type="ECO:0000256" key="5">
    <source>
        <dbReference type="ARBA" id="ARBA00023295"/>
    </source>
</evidence>
<evidence type="ECO:0000256" key="4">
    <source>
        <dbReference type="ARBA" id="ARBA00022801"/>
    </source>
</evidence>
<dbReference type="CDD" id="cd03143">
    <property type="entry name" value="A4_beta-galactosidase_middle_domain"/>
    <property type="match status" value="1"/>
</dbReference>
<feature type="active site" description="Proton donor" evidence="7">
    <location>
        <position position="144"/>
    </location>
</feature>
<evidence type="ECO:0000256" key="1">
    <source>
        <dbReference type="ARBA" id="ARBA00001412"/>
    </source>
</evidence>